<evidence type="ECO:0000313" key="2">
    <source>
        <dbReference type="Proteomes" id="UP000518887"/>
    </source>
</evidence>
<dbReference type="EMBL" id="JACHFQ010000002">
    <property type="protein sequence ID" value="MBB5225433.1"/>
    <property type="molecule type" value="Genomic_DNA"/>
</dbReference>
<accession>A0A7W8G7S2</accession>
<protein>
    <submittedName>
        <fullName evidence="1">Uncharacterized protein</fullName>
    </submittedName>
</protein>
<dbReference type="RefSeq" id="WP_184657706.1">
    <property type="nucleotide sequence ID" value="NZ_CP031518.1"/>
</dbReference>
<proteinExistence type="predicted"/>
<comment type="caution">
    <text evidence="1">The sequence shown here is derived from an EMBL/GenBank/DDBJ whole genome shotgun (WGS) entry which is preliminary data.</text>
</comment>
<dbReference type="Proteomes" id="UP000518887">
    <property type="component" value="Unassembled WGS sequence"/>
</dbReference>
<evidence type="ECO:0000313" key="1">
    <source>
        <dbReference type="EMBL" id="MBB5225433.1"/>
    </source>
</evidence>
<gene>
    <name evidence="1" type="ORF">HNP76_000777</name>
</gene>
<dbReference type="AlphaFoldDB" id="A0A7W8G7S2"/>
<organism evidence="1 2">
    <name type="scientific">Treponema ruminis</name>
    <dbReference type="NCBI Taxonomy" id="744515"/>
    <lineage>
        <taxon>Bacteria</taxon>
        <taxon>Pseudomonadati</taxon>
        <taxon>Spirochaetota</taxon>
        <taxon>Spirochaetia</taxon>
        <taxon>Spirochaetales</taxon>
        <taxon>Treponemataceae</taxon>
        <taxon>Treponema</taxon>
    </lineage>
</organism>
<reference evidence="1 2" key="1">
    <citation type="submission" date="2020-08" db="EMBL/GenBank/DDBJ databases">
        <title>Genomic Encyclopedia of Type Strains, Phase IV (KMG-IV): sequencing the most valuable type-strain genomes for metagenomic binning, comparative biology and taxonomic classification.</title>
        <authorList>
            <person name="Goeker M."/>
        </authorList>
    </citation>
    <scope>NUCLEOTIDE SEQUENCE [LARGE SCALE GENOMIC DNA]</scope>
    <source>
        <strain evidence="1 2">DSM 103462</strain>
    </source>
</reference>
<sequence>MKKFRKSLVKEMRIHLALLFINLIGIASAFCEKPRTTLSKYNNRYELDKRVVKTIFI</sequence>
<name>A0A7W8G7S2_9SPIR</name>
<keyword evidence="2" id="KW-1185">Reference proteome</keyword>